<evidence type="ECO:0000313" key="2">
    <source>
        <dbReference type="Proteomes" id="UP000076661"/>
    </source>
</evidence>
<name>A0A162BK84_9GAMM</name>
<protein>
    <recommendedName>
        <fullName evidence="3">Proteasome subunit beta</fullName>
    </recommendedName>
</protein>
<dbReference type="Gene3D" id="3.60.20.10">
    <property type="entry name" value="Glutamine Phosphoribosylpyrophosphate, subunit 1, domain 1"/>
    <property type="match status" value="1"/>
</dbReference>
<dbReference type="InterPro" id="IPR029055">
    <property type="entry name" value="Ntn_hydrolases_N"/>
</dbReference>
<reference evidence="1 2" key="1">
    <citation type="submission" date="2013-07" db="EMBL/GenBank/DDBJ databases">
        <title>Comparative Genomic and Metabolomic Analysis of Twelve Strains of Pseudoalteromonas luteoviolacea.</title>
        <authorList>
            <person name="Vynne N.G."/>
            <person name="Mansson M."/>
            <person name="Gram L."/>
        </authorList>
    </citation>
    <scope>NUCLEOTIDE SEQUENCE [LARGE SCALE GENOMIC DNA]</scope>
    <source>
        <strain evidence="1 2">S4060-1</strain>
    </source>
</reference>
<comment type="caution">
    <text evidence="1">The sequence shown here is derived from an EMBL/GenBank/DDBJ whole genome shotgun (WGS) entry which is preliminary data.</text>
</comment>
<dbReference type="PATRIC" id="fig|1365257.3.peg.3722"/>
<sequence length="147" mass="16111">MTTLAFDGKTAAIDSRITDPGVIHTDNGIKYLETEDITLFCVGDMGQQSKLFQLYVKQRESGSSFQPNAMDLKECRIYVFEKDKKTLSEYYSLDGISISQFTYVGITAFGSGKKYAIGAMDAGKNAESSVAIAAKRDSYTGGKVHVF</sequence>
<dbReference type="AlphaFoldDB" id="A0A162BK84"/>
<organism evidence="1 2">
    <name type="scientific">Pseudoalteromonas luteoviolacea S4060-1</name>
    <dbReference type="NCBI Taxonomy" id="1365257"/>
    <lineage>
        <taxon>Bacteria</taxon>
        <taxon>Pseudomonadati</taxon>
        <taxon>Pseudomonadota</taxon>
        <taxon>Gammaproteobacteria</taxon>
        <taxon>Alteromonadales</taxon>
        <taxon>Pseudoalteromonadaceae</taxon>
        <taxon>Pseudoalteromonas</taxon>
    </lineage>
</organism>
<dbReference type="SUPFAM" id="SSF56235">
    <property type="entry name" value="N-terminal nucleophile aminohydrolases (Ntn hydrolases)"/>
    <property type="match status" value="1"/>
</dbReference>
<gene>
    <name evidence="1" type="ORF">N478_03440</name>
</gene>
<proteinExistence type="predicted"/>
<evidence type="ECO:0000313" key="1">
    <source>
        <dbReference type="EMBL" id="KZN63316.1"/>
    </source>
</evidence>
<evidence type="ECO:0008006" key="3">
    <source>
        <dbReference type="Google" id="ProtNLM"/>
    </source>
</evidence>
<accession>A0A162BK84</accession>
<dbReference type="EMBL" id="AUXX01000034">
    <property type="protein sequence ID" value="KZN63316.1"/>
    <property type="molecule type" value="Genomic_DNA"/>
</dbReference>
<dbReference type="RefSeq" id="WP_063382101.1">
    <property type="nucleotide sequence ID" value="NZ_AUXX01000034.1"/>
</dbReference>
<dbReference type="Proteomes" id="UP000076661">
    <property type="component" value="Unassembled WGS sequence"/>
</dbReference>